<proteinExistence type="predicted"/>
<reference evidence="2 3" key="1">
    <citation type="submission" date="2020-07" db="EMBL/GenBank/DDBJ databases">
        <title>Sequencing the genomes of 1000 actinobacteria strains.</title>
        <authorList>
            <person name="Klenk H.-P."/>
        </authorList>
    </citation>
    <scope>NUCLEOTIDE SEQUENCE [LARGE SCALE GENOMIC DNA]</scope>
    <source>
        <strain evidence="2 3">DSM 18965</strain>
    </source>
</reference>
<accession>A0A7Y9JPB3</accession>
<dbReference type="EMBL" id="JACCBE010000001">
    <property type="protein sequence ID" value="NYD55971.1"/>
    <property type="molecule type" value="Genomic_DNA"/>
</dbReference>
<keyword evidence="3" id="KW-1185">Reference proteome</keyword>
<protein>
    <recommendedName>
        <fullName evidence="4">Sulfotransferase family protein</fullName>
    </recommendedName>
</protein>
<dbReference type="RefSeq" id="WP_179613925.1">
    <property type="nucleotide sequence ID" value="NZ_CP059163.1"/>
</dbReference>
<gene>
    <name evidence="2" type="ORF">BKA08_000209</name>
</gene>
<dbReference type="SUPFAM" id="SSF52540">
    <property type="entry name" value="P-loop containing nucleoside triphosphate hydrolases"/>
    <property type="match status" value="1"/>
</dbReference>
<comment type="caution">
    <text evidence="2">The sequence shown here is derived from an EMBL/GenBank/DDBJ whole genome shotgun (WGS) entry which is preliminary data.</text>
</comment>
<sequence>MRVVLHVGLPKTGTTYLQALLAGQRGSLRSGGVVYPFVRPGAMFEGAVEVRGSAAKFGLDPARVHGTWQAVCDRARTLLEQEGGSTALLSHEVLAGATPEQVRRALAPLAGLEVHVVVTARDLGRQAVAHWQEEVKLGSSLAFAELERTQLRCDSGRDAGPDEGGRRPHFWHAQDFADALRRWTDPLPGGRGHLVLAPPPGAPRELLWQRFAQACGIDPALVDPGAEVAANPSLGAEQVALLRAVNREVERLGARGRGLDAAQRHRLVKRGYAEGVLAARPGRPARAPAGLADVLGPPARRWLEEVVAQGHSVHGDPGDLEPVLAGPGEPGPDVAPPAGEDPVAVARDLVGTSGASRSWRPWRGRGGPSGR</sequence>
<evidence type="ECO:0000256" key="1">
    <source>
        <dbReference type="SAM" id="MobiDB-lite"/>
    </source>
</evidence>
<dbReference type="InterPro" id="IPR027417">
    <property type="entry name" value="P-loop_NTPase"/>
</dbReference>
<dbReference type="AlphaFoldDB" id="A0A7Y9JPB3"/>
<organism evidence="2 3">
    <name type="scientific">Nocardioides marinisabuli</name>
    <dbReference type="NCBI Taxonomy" id="419476"/>
    <lineage>
        <taxon>Bacteria</taxon>
        <taxon>Bacillati</taxon>
        <taxon>Actinomycetota</taxon>
        <taxon>Actinomycetes</taxon>
        <taxon>Propionibacteriales</taxon>
        <taxon>Nocardioidaceae</taxon>
        <taxon>Nocardioides</taxon>
    </lineage>
</organism>
<name>A0A7Y9JPB3_9ACTN</name>
<feature type="region of interest" description="Disordered" evidence="1">
    <location>
        <begin position="310"/>
        <end position="371"/>
    </location>
</feature>
<evidence type="ECO:0000313" key="2">
    <source>
        <dbReference type="EMBL" id="NYD55971.1"/>
    </source>
</evidence>
<dbReference type="Proteomes" id="UP000516957">
    <property type="component" value="Unassembled WGS sequence"/>
</dbReference>
<evidence type="ECO:0008006" key="4">
    <source>
        <dbReference type="Google" id="ProtNLM"/>
    </source>
</evidence>
<evidence type="ECO:0000313" key="3">
    <source>
        <dbReference type="Proteomes" id="UP000516957"/>
    </source>
</evidence>